<keyword evidence="5 15" id="KW-0107">Calcium channel</keyword>
<keyword evidence="13 15" id="KW-0407">Ion channel</keyword>
<keyword evidence="11 15" id="KW-0496">Mitochondrion</keyword>
<evidence type="ECO:0000256" key="5">
    <source>
        <dbReference type="ARBA" id="ARBA00022673"/>
    </source>
</evidence>
<comment type="domain">
    <text evidence="15">The selectivity filter, in which calcium ions are arranged in single file, is composed of two acidic rings separated by one helical turn along the central axis of the channel pore.</text>
</comment>
<dbReference type="Pfam" id="PF04678">
    <property type="entry name" value="MCU"/>
    <property type="match status" value="1"/>
</dbReference>
<sequence>MAATSVSCGAVMLFRLDMNRVLRVTTLAAARKCSQNETWCRRWRSVSRRGLATTASSFSSSLEPSLKKEPKDKKTFADTPELVEWSERISLDLKDFKSKNHCKKYVSVVYHRGLPRVTVPLPSRREKCMFTLKPITHTVGDFLDMLKQEDKGIDRALITTIDGIRIASANSIESLMEDDFKLIVNDNIYTVSAPQHERLTMEEAQRISDVRVLVGQLYEALHVDEHQLQEEKQILTQLEDIKMQLQPLEDKRLELEVTASRRTNLLTWAGLGLMSVQFGILARLTWWEYSWDIMEPVTYFVTYGTAMACYAYYVLTKQEYLLPDVRDRQHLLILHKKARKLGLDLNQYNVLKEQSSELETKLQRLRDPMKVRKSFVDIKREEREKYSSSSSRSPSSSPSPSPEREETKKKESTETPKKISDVVREFSAKKPTR</sequence>
<dbReference type="PANTHER" id="PTHR13462">
    <property type="entry name" value="CALCIUM UNIPORTER PROTEIN, MITOCHONDRIAL"/>
    <property type="match status" value="1"/>
</dbReference>
<dbReference type="PANTHER" id="PTHR13462:SF10">
    <property type="entry name" value="CALCIUM UNIPORTER PROTEIN, MITOCHONDRIAL"/>
    <property type="match status" value="1"/>
</dbReference>
<keyword evidence="6 15" id="KW-0812">Transmembrane</keyword>
<feature type="compositionally biased region" description="Low complexity" evidence="16">
    <location>
        <begin position="387"/>
        <end position="398"/>
    </location>
</feature>
<comment type="catalytic activity">
    <reaction evidence="14">
        <text>Ca(2+)(in) = Ca(2+)(out)</text>
        <dbReference type="Rhea" id="RHEA:29671"/>
        <dbReference type="ChEBI" id="CHEBI:29108"/>
    </reaction>
</comment>
<reference evidence="19" key="1">
    <citation type="submission" date="2025-08" db="UniProtKB">
        <authorList>
            <consortium name="RefSeq"/>
        </authorList>
    </citation>
    <scope>IDENTIFICATION</scope>
    <source>
        <tissue evidence="19">Thorax and Abdomen</tissue>
    </source>
</reference>
<dbReference type="InterPro" id="IPR006769">
    <property type="entry name" value="MCU_C"/>
</dbReference>
<comment type="similarity">
    <text evidence="2 15">Belongs to the MCU (TC 1.A.77) family.</text>
</comment>
<feature type="transmembrane region" description="Helical" evidence="15">
    <location>
        <begin position="265"/>
        <end position="285"/>
    </location>
</feature>
<protein>
    <recommendedName>
        <fullName evidence="15">Calcium uniporter protein</fullName>
    </recommendedName>
</protein>
<accession>A0ABM3GPT1</accession>
<evidence type="ECO:0000256" key="9">
    <source>
        <dbReference type="ARBA" id="ARBA00022989"/>
    </source>
</evidence>
<evidence type="ECO:0000256" key="15">
    <source>
        <dbReference type="RuleBase" id="RU367035"/>
    </source>
</evidence>
<evidence type="ECO:0000256" key="16">
    <source>
        <dbReference type="SAM" id="MobiDB-lite"/>
    </source>
</evidence>
<evidence type="ECO:0000256" key="7">
    <source>
        <dbReference type="ARBA" id="ARBA00022792"/>
    </source>
</evidence>
<evidence type="ECO:0000256" key="14">
    <source>
        <dbReference type="ARBA" id="ARBA00036634"/>
    </source>
</evidence>
<keyword evidence="3 15" id="KW-0813">Transport</keyword>
<evidence type="ECO:0000256" key="3">
    <source>
        <dbReference type="ARBA" id="ARBA00022448"/>
    </source>
</evidence>
<keyword evidence="18" id="KW-1185">Reference proteome</keyword>
<evidence type="ECO:0000256" key="8">
    <source>
        <dbReference type="ARBA" id="ARBA00022837"/>
    </source>
</evidence>
<feature type="compositionally biased region" description="Basic and acidic residues" evidence="16">
    <location>
        <begin position="377"/>
        <end position="386"/>
    </location>
</feature>
<proteinExistence type="inferred from homology"/>
<keyword evidence="4 15" id="KW-0109">Calcium transport</keyword>
<feature type="region of interest" description="Disordered" evidence="16">
    <location>
        <begin position="377"/>
        <end position="433"/>
    </location>
</feature>
<name>A0ABM3GPT1_NEOLC</name>
<dbReference type="RefSeq" id="XP_046602278.1">
    <property type="nucleotide sequence ID" value="XM_046746322.1"/>
</dbReference>
<comment type="function">
    <text evidence="15">Mitochondrial inner membrane calcium uniporter that mediates calcium uptake into mitochondria. Mitochondrial calcium homeostasis plays key roles in cellular physiology and regulates cell bioenergetics, cytoplasmic calcium signals and activation of cell death pathways.</text>
</comment>
<keyword evidence="10 15" id="KW-0406">Ion transport</keyword>
<evidence type="ECO:0000256" key="11">
    <source>
        <dbReference type="ARBA" id="ARBA00023128"/>
    </source>
</evidence>
<evidence type="ECO:0000313" key="19">
    <source>
        <dbReference type="RefSeq" id="XP_046602278.1"/>
    </source>
</evidence>
<feature type="compositionally biased region" description="Basic and acidic residues" evidence="16">
    <location>
        <begin position="402"/>
        <end position="433"/>
    </location>
</feature>
<evidence type="ECO:0000256" key="4">
    <source>
        <dbReference type="ARBA" id="ARBA00022568"/>
    </source>
</evidence>
<evidence type="ECO:0000256" key="6">
    <source>
        <dbReference type="ARBA" id="ARBA00022692"/>
    </source>
</evidence>
<keyword evidence="8 15" id="KW-0106">Calcium</keyword>
<organism evidence="18 19">
    <name type="scientific">Neodiprion lecontei</name>
    <name type="common">Redheaded pine sawfly</name>
    <dbReference type="NCBI Taxonomy" id="441921"/>
    <lineage>
        <taxon>Eukaryota</taxon>
        <taxon>Metazoa</taxon>
        <taxon>Ecdysozoa</taxon>
        <taxon>Arthropoda</taxon>
        <taxon>Hexapoda</taxon>
        <taxon>Insecta</taxon>
        <taxon>Pterygota</taxon>
        <taxon>Neoptera</taxon>
        <taxon>Endopterygota</taxon>
        <taxon>Hymenoptera</taxon>
        <taxon>Tenthredinoidea</taxon>
        <taxon>Diprionidae</taxon>
        <taxon>Diprioninae</taxon>
        <taxon>Neodiprion</taxon>
    </lineage>
</organism>
<evidence type="ECO:0000256" key="10">
    <source>
        <dbReference type="ARBA" id="ARBA00023065"/>
    </source>
</evidence>
<feature type="domain" description="Calcium uniporter protein C-terminal" evidence="17">
    <location>
        <begin position="149"/>
        <end position="350"/>
    </location>
</feature>
<evidence type="ECO:0000256" key="1">
    <source>
        <dbReference type="ARBA" id="ARBA00004448"/>
    </source>
</evidence>
<gene>
    <name evidence="19" type="primary">LOC107226404</name>
</gene>
<dbReference type="InterPro" id="IPR039055">
    <property type="entry name" value="MCU_fam"/>
</dbReference>
<evidence type="ECO:0000259" key="17">
    <source>
        <dbReference type="Pfam" id="PF04678"/>
    </source>
</evidence>
<dbReference type="Proteomes" id="UP000829291">
    <property type="component" value="Chromosome 1"/>
</dbReference>
<evidence type="ECO:0000256" key="2">
    <source>
        <dbReference type="ARBA" id="ARBA00005653"/>
    </source>
</evidence>
<evidence type="ECO:0000313" key="18">
    <source>
        <dbReference type="Proteomes" id="UP000829291"/>
    </source>
</evidence>
<evidence type="ECO:0000256" key="13">
    <source>
        <dbReference type="ARBA" id="ARBA00023303"/>
    </source>
</evidence>
<keyword evidence="7 15" id="KW-0999">Mitochondrion inner membrane</keyword>
<evidence type="ECO:0000256" key="12">
    <source>
        <dbReference type="ARBA" id="ARBA00023136"/>
    </source>
</evidence>
<dbReference type="GeneID" id="107226404"/>
<comment type="subcellular location">
    <subcellularLocation>
        <location evidence="1 15">Mitochondrion inner membrane</location>
        <topology evidence="1 15">Multi-pass membrane protein</topology>
    </subcellularLocation>
</comment>
<keyword evidence="9 15" id="KW-1133">Transmembrane helix</keyword>
<feature type="transmembrane region" description="Helical" evidence="15">
    <location>
        <begin position="297"/>
        <end position="315"/>
    </location>
</feature>
<keyword evidence="12 15" id="KW-0472">Membrane</keyword>